<organism evidence="12 13">
    <name type="scientific">Nyssa sinensis</name>
    <dbReference type="NCBI Taxonomy" id="561372"/>
    <lineage>
        <taxon>Eukaryota</taxon>
        <taxon>Viridiplantae</taxon>
        <taxon>Streptophyta</taxon>
        <taxon>Embryophyta</taxon>
        <taxon>Tracheophyta</taxon>
        <taxon>Spermatophyta</taxon>
        <taxon>Magnoliopsida</taxon>
        <taxon>eudicotyledons</taxon>
        <taxon>Gunneridae</taxon>
        <taxon>Pentapetalae</taxon>
        <taxon>asterids</taxon>
        <taxon>Cornales</taxon>
        <taxon>Nyssaceae</taxon>
        <taxon>Nyssa</taxon>
    </lineage>
</organism>
<dbReference type="FunFam" id="1.10.1000.11:FF:000010">
    <property type="entry name" value="ARF guanine-nucleotide exchange factor GNOM-like"/>
    <property type="match status" value="1"/>
</dbReference>
<dbReference type="GO" id="GO:0015031">
    <property type="term" value="P:protein transport"/>
    <property type="evidence" value="ECO:0007669"/>
    <property type="project" value="UniProtKB-KW"/>
</dbReference>
<dbReference type="SMART" id="SM00222">
    <property type="entry name" value="Sec7"/>
    <property type="match status" value="1"/>
</dbReference>
<evidence type="ECO:0000259" key="11">
    <source>
        <dbReference type="PROSITE" id="PS50190"/>
    </source>
</evidence>
<keyword evidence="6" id="KW-0931">ER-Golgi transport</keyword>
<keyword evidence="4" id="KW-0254">Endocytosis</keyword>
<keyword evidence="3" id="KW-0963">Cytoplasm</keyword>
<feature type="region of interest" description="Disordered" evidence="10">
    <location>
        <begin position="264"/>
        <end position="283"/>
    </location>
</feature>
<accession>A0A5J4ZT37</accession>
<keyword evidence="13" id="KW-1185">Reference proteome</keyword>
<dbReference type="FunFam" id="1.10.220.20:FF:000005">
    <property type="entry name" value="ARF guanine-nucleotide exchange factor GNOM"/>
    <property type="match status" value="1"/>
</dbReference>
<dbReference type="SUPFAM" id="SSF48425">
    <property type="entry name" value="Sec7 domain"/>
    <property type="match status" value="1"/>
</dbReference>
<evidence type="ECO:0000313" key="13">
    <source>
        <dbReference type="Proteomes" id="UP000325577"/>
    </source>
</evidence>
<evidence type="ECO:0000256" key="3">
    <source>
        <dbReference type="ARBA" id="ARBA00022490"/>
    </source>
</evidence>
<evidence type="ECO:0000256" key="2">
    <source>
        <dbReference type="ARBA" id="ARBA00022448"/>
    </source>
</evidence>
<evidence type="ECO:0000313" key="12">
    <source>
        <dbReference type="EMBL" id="KAA8521905.1"/>
    </source>
</evidence>
<dbReference type="EMBL" id="CM018048">
    <property type="protein sequence ID" value="KAA8521905.1"/>
    <property type="molecule type" value="Genomic_DNA"/>
</dbReference>
<dbReference type="OrthoDB" id="430364at2759"/>
<dbReference type="Proteomes" id="UP000325577">
    <property type="component" value="Linkage Group LG5"/>
</dbReference>
<feature type="region of interest" description="Disordered" evidence="10">
    <location>
        <begin position="892"/>
        <end position="922"/>
    </location>
</feature>
<feature type="compositionally biased region" description="Polar residues" evidence="10">
    <location>
        <begin position="1414"/>
        <end position="1427"/>
    </location>
</feature>
<dbReference type="CDD" id="cd00171">
    <property type="entry name" value="Sec7"/>
    <property type="match status" value="1"/>
</dbReference>
<keyword evidence="5" id="KW-0344">Guanine-nucleotide releasing factor</keyword>
<dbReference type="InterPro" id="IPR056604">
    <property type="entry name" value="GBF1-like_TPR"/>
</dbReference>
<feature type="domain" description="SEC7" evidence="11">
    <location>
        <begin position="525"/>
        <end position="714"/>
    </location>
</feature>
<feature type="region of interest" description="Disordered" evidence="10">
    <location>
        <begin position="1406"/>
        <end position="1436"/>
    </location>
</feature>
<dbReference type="InterPro" id="IPR023394">
    <property type="entry name" value="Sec7_C_sf"/>
</dbReference>
<dbReference type="GO" id="GO:0005829">
    <property type="term" value="C:cytosol"/>
    <property type="evidence" value="ECO:0007669"/>
    <property type="project" value="UniProtKB-SubCell"/>
</dbReference>
<dbReference type="InterPro" id="IPR035999">
    <property type="entry name" value="Sec7_dom_sf"/>
</dbReference>
<comment type="subcellular location">
    <subcellularLocation>
        <location evidence="1">Cytoplasm</location>
        <location evidence="1">Cytosol</location>
    </subcellularLocation>
    <subcellularLocation>
        <location evidence="9">Endomembrane system</location>
        <topology evidence="9">Peripheral membrane protein</topology>
        <orientation evidence="9">Cytoplasmic side</orientation>
    </subcellularLocation>
</comment>
<keyword evidence="7" id="KW-0653">Protein transport</keyword>
<dbReference type="Gene3D" id="1.10.220.20">
    <property type="match status" value="1"/>
</dbReference>
<dbReference type="GO" id="GO:0006897">
    <property type="term" value="P:endocytosis"/>
    <property type="evidence" value="ECO:0007669"/>
    <property type="project" value="UniProtKB-KW"/>
</dbReference>
<dbReference type="Gene3D" id="1.10.1000.11">
    <property type="entry name" value="Arf Nucleotide-binding Site Opener,domain 2"/>
    <property type="match status" value="1"/>
</dbReference>
<keyword evidence="2" id="KW-0813">Transport</keyword>
<dbReference type="GO" id="GO:0032012">
    <property type="term" value="P:regulation of ARF protein signal transduction"/>
    <property type="evidence" value="ECO:0007669"/>
    <property type="project" value="InterPro"/>
</dbReference>
<feature type="compositionally biased region" description="Low complexity" evidence="10">
    <location>
        <begin position="273"/>
        <end position="283"/>
    </location>
</feature>
<evidence type="ECO:0000256" key="7">
    <source>
        <dbReference type="ARBA" id="ARBA00022927"/>
    </source>
</evidence>
<keyword evidence="8" id="KW-0472">Membrane</keyword>
<evidence type="ECO:0000256" key="6">
    <source>
        <dbReference type="ARBA" id="ARBA00022892"/>
    </source>
</evidence>
<dbReference type="InterPro" id="IPR032691">
    <property type="entry name" value="Mon2/Sec7/BIG1-like_HUS"/>
</dbReference>
<name>A0A5J4ZT37_9ASTE</name>
<proteinExistence type="predicted"/>
<dbReference type="PANTHER" id="PTHR10663">
    <property type="entry name" value="GUANYL-NUCLEOTIDE EXCHANGE FACTOR"/>
    <property type="match status" value="1"/>
</dbReference>
<protein>
    <recommendedName>
        <fullName evidence="11">SEC7 domain-containing protein</fullName>
    </recommendedName>
</protein>
<dbReference type="PROSITE" id="PS50190">
    <property type="entry name" value="SEC7"/>
    <property type="match status" value="1"/>
</dbReference>
<dbReference type="Pfam" id="PF23325">
    <property type="entry name" value="TPR_28"/>
    <property type="match status" value="1"/>
</dbReference>
<evidence type="ECO:0000256" key="9">
    <source>
        <dbReference type="ARBA" id="ARBA00029433"/>
    </source>
</evidence>
<gene>
    <name evidence="12" type="ORF">F0562_012781</name>
</gene>
<sequence>MGRLKLQSGIKAIEEEPEDCETPSSNKAALACMINSEIGSVMAVMRRNVRWGGRYMSGDDQLEHSLIQSFKALQKQIFSWQHQWHTIDPAVYLQPFLDVIRSDETGAPITGVALTSVYKILTLDVLDLNTVNVEEAMHLVVDAVTSCRFEVTDTASEEVVLMKVLQVLLACMKSEASVMLNNQHVCTLVNTCSRIVHQAGTKGELLQRIARHTMHELIRCIFSHLLDVDITDRSLVKGGTSVKHEVSGFGNDYSFGVKQLDNRNGSSEFDHQPSSGSLVSSDPSGLVTGVMDGNTIGTGNGKDTTPYDFHLMTEPYGVPCMVEIFHFLCSLLNVVEHMGMDPRSNTIAFDEDVPLFALGLISSAIELGGASICRHPRLLSLVQDELFCRLMHFGLSMSPLILSMSRYGASYQQQEVTMEALVDFCRQKTFMVEMYANLDCDITCSNVFEDLANLLSKSAFPVNCPLSSMHILALDGLFAVIQGMAERIGNGSVSSEPSPVNLEEYTPFWNVKCDDYGDPDHWVSFVRRRKYIKRRLMIGADHFNRDPKKGLEFLQGTHLLPDKLDPQSVACFFRYTAGLDKNLVGDFLGNHDEFCIQVLHEFAGTFDFQDMNLDTAMRLFLETFRLPGESQKIQRVLEAFSERYYEQSPQILANKDAALLLSYSLIMLNTDQHNVQVKKKMTEEDFIRNNRHINGGGDLPREFLSELYHSICKNEIRTTPEQGAGFPEMTPSHWIDLMHKSKRTAPFIVSDSRAYLDHDMFAIMSGPTIAAISVVFDHAEYEDVYQTCINGFLAVAKISACHHLEDVLDDLVVSLCKFTTLLNPSSVEEPVLAFGDDTKARMATITVFTIANRYGDFIRTGWRNILDCILKLHKLGLLPACVASDAADDSELSSDTGHGKPLTNSLSSAHMPSLGTPRRSSGLMGRFSQLLSLDTEEPRSQPTEQQLAAHQRTLQTIQKCHIDSIFTESKFLQADSLLQLAQALIWAAGRPQKGNSSEDEDTAVFCLELLIAITLNNRDRIVLLWQGVYEYISKIVQSTVMPCALVEKAVFGLLRICQRLLPYKENLVDELLRSLQLVLKLDARVFDAYCEQITQEVSHLVKANATHIRSQIGWRTITSLLSNTARQPEASEVGFDALLFIMSDGAHLLLANYDLCVDAARQFAESRVGQADRSVRALDLMAGSVTCLARWAQETKKSLGEVGAVKMYQDIGEMWLRLVQGLRKVCLDQREEVRNHALLSLQMCLTGVDGIHLPHGLWLQCFDLVIFTMLDDLLEIAQGHFQKDYRNMEGTLILALKLLQKVFLQLLRELSQLTTFCKLWLGVLSRMEKYMKVKVRGKRSEKLQELVPDLLKNTLLVMKTRGVLVQRSALGGDSLWELTWLHMNNIAPSLQSEVFPVQDSEQSQLNQGEMGGSLVSNETGSAHNETVTPEAFRTGG</sequence>
<dbReference type="InterPro" id="IPR000904">
    <property type="entry name" value="Sec7_dom"/>
</dbReference>
<evidence type="ECO:0000256" key="5">
    <source>
        <dbReference type="ARBA" id="ARBA00022658"/>
    </source>
</evidence>
<evidence type="ECO:0000256" key="8">
    <source>
        <dbReference type="ARBA" id="ARBA00023136"/>
    </source>
</evidence>
<dbReference type="PANTHER" id="PTHR10663:SF388">
    <property type="entry name" value="GOLGI-SPECIFIC BREFELDIN A-RESISTANCE GUANINE NUCLEOTIDE EXCHANGE FACTOR 1"/>
    <property type="match status" value="1"/>
</dbReference>
<dbReference type="GO" id="GO:0012505">
    <property type="term" value="C:endomembrane system"/>
    <property type="evidence" value="ECO:0007669"/>
    <property type="project" value="UniProtKB-SubCell"/>
</dbReference>
<dbReference type="GO" id="GO:0005085">
    <property type="term" value="F:guanyl-nucleotide exchange factor activity"/>
    <property type="evidence" value="ECO:0007669"/>
    <property type="project" value="UniProtKB-KW"/>
</dbReference>
<evidence type="ECO:0000256" key="4">
    <source>
        <dbReference type="ARBA" id="ARBA00022583"/>
    </source>
</evidence>
<reference evidence="12 13" key="1">
    <citation type="submission" date="2019-09" db="EMBL/GenBank/DDBJ databases">
        <title>A chromosome-level genome assembly of the Chinese tupelo Nyssa sinensis.</title>
        <authorList>
            <person name="Yang X."/>
            <person name="Kang M."/>
            <person name="Yang Y."/>
            <person name="Xiong H."/>
            <person name="Wang M."/>
            <person name="Zhang Z."/>
            <person name="Wang Z."/>
            <person name="Wu H."/>
            <person name="Ma T."/>
            <person name="Liu J."/>
            <person name="Xi Z."/>
        </authorList>
    </citation>
    <scope>NUCLEOTIDE SEQUENCE [LARGE SCALE GENOMIC DNA]</scope>
    <source>
        <strain evidence="12">J267</strain>
        <tissue evidence="12">Leaf</tissue>
    </source>
</reference>
<evidence type="ECO:0000256" key="1">
    <source>
        <dbReference type="ARBA" id="ARBA00004514"/>
    </source>
</evidence>
<evidence type="ECO:0000256" key="10">
    <source>
        <dbReference type="SAM" id="MobiDB-lite"/>
    </source>
</evidence>
<dbReference type="Pfam" id="PF01369">
    <property type="entry name" value="Sec7"/>
    <property type="match status" value="1"/>
</dbReference>
<dbReference type="Pfam" id="PF12783">
    <property type="entry name" value="Sec7-like_HUS"/>
    <property type="match status" value="1"/>
</dbReference>